<feature type="domain" description="AIG1-type G" evidence="17">
    <location>
        <begin position="436"/>
        <end position="639"/>
    </location>
</feature>
<evidence type="ECO:0000256" key="6">
    <source>
        <dbReference type="ARBA" id="ARBA00022490"/>
    </source>
</evidence>
<evidence type="ECO:0000256" key="12">
    <source>
        <dbReference type="ARBA" id="ARBA00023134"/>
    </source>
</evidence>
<keyword evidence="19" id="KW-1185">Reference proteome</keyword>
<keyword evidence="7" id="KW-0677">Repeat</keyword>
<keyword evidence="12" id="KW-0342">GTP-binding</keyword>
<dbReference type="Pfam" id="PF04548">
    <property type="entry name" value="AIG1"/>
    <property type="match status" value="3"/>
</dbReference>
<dbReference type="STRING" id="32473.ENSXCOP00000016604"/>
<protein>
    <recommendedName>
        <fullName evidence="14">GTPase IMAP family member 8</fullName>
    </recommendedName>
    <alternativeName>
        <fullName evidence="15">Immune-associated nucleotide-binding protein 9</fullName>
    </alternativeName>
</protein>
<dbReference type="InterPro" id="IPR006703">
    <property type="entry name" value="G_AIG1"/>
</dbReference>
<dbReference type="GO" id="GO:0005783">
    <property type="term" value="C:endoplasmic reticulum"/>
    <property type="evidence" value="ECO:0007669"/>
    <property type="project" value="UniProtKB-SubCell"/>
</dbReference>
<dbReference type="Ensembl" id="ENSXCOT00000016819.1">
    <property type="protein sequence ID" value="ENSXCOP00000016604.1"/>
    <property type="gene ID" value="ENSXCOG00000012536.1"/>
</dbReference>
<comment type="similarity">
    <text evidence="5">Belongs to the TRAFAC class TrmE-Era-EngA-EngB-Septin-like GTPase superfamily. AIG1/Toc34/Toc159-like paraseptin GTPase family. IAN subfamily.</text>
</comment>
<sequence>IFCSEHQRQTADQRTDGDAYHCTKRLRIVLIGKTGSGKSSSGNTILGRKEFKAEASPQSVTTKCDKSYCKVDKHHVVVVDTPGLFDNNLTPGQVNKELKKCFSLVSPGPHVFLLVLQIGRFTKEDTETLELIEEILGENYKKFTIVLFTRGDALEYEKMSIKYYTEHDCDDACKNLIRDCGGRYHVFNNYKIKNRSQVTDLIKKINRMMKDNEGSCYTREMLPVTETKINSPVCSDPGSGPGSDPGSDPGSGPDSDPDSVPVSELRVVLLGGNWSQRSSVGNFILGCNGFNKSLNTFKKISAELEEKQISVINSPDVLFSTAEKLTEFIRKCAEVSDPGPHVFLLVLHSESFTRGEKDKICRILQDFSDRSFDHSLVLILKSRQEGSMIGSPLKDLIRKCRYRNLKMEETEPEQLLIRFEIIFNLRNFNPQQIPAADCLRIVLIGKTGGGKSSSGNTILGRKQFEAKASQQSVTRNCQKAQTVIAGRRVVVVDTPGLFDNTLTADQVDEELLKCISLLAPGPHVFLLVLQVGRFTEEEKRTLRQMKKVFGKNSEDFTLILFTGGDKLQYEEKTIEEYIREGCDESFRKLVNDCGGRFHVFNNYDTKNRSQTNELIQKINNMVKKNKGKCFTSEILNANAWLSLNANACLSLNANACLSLSANAWLSLNANACLSLSANACLSLSANACLSLNANAWLSLNANAWLSPGGCLMVESQWSSGSAAGFHLIRFEDLPSFVQERKKHQRDEGGKN</sequence>
<dbReference type="FunFam" id="3.40.50.300:FF:000366">
    <property type="entry name" value="GTPase, IMAP family member 2"/>
    <property type="match status" value="1"/>
</dbReference>
<evidence type="ECO:0000313" key="18">
    <source>
        <dbReference type="Ensembl" id="ENSXCOP00000016604.1"/>
    </source>
</evidence>
<evidence type="ECO:0000256" key="1">
    <source>
        <dbReference type="ARBA" id="ARBA00004173"/>
    </source>
</evidence>
<keyword evidence="6" id="KW-0963">Cytoplasm</keyword>
<evidence type="ECO:0000259" key="17">
    <source>
        <dbReference type="PROSITE" id="PS51720"/>
    </source>
</evidence>
<evidence type="ECO:0000256" key="3">
    <source>
        <dbReference type="ARBA" id="ARBA00004514"/>
    </source>
</evidence>
<evidence type="ECO:0000256" key="9">
    <source>
        <dbReference type="ARBA" id="ARBA00022824"/>
    </source>
</evidence>
<dbReference type="AlphaFoldDB" id="A0A3B5MA10"/>
<evidence type="ECO:0000256" key="10">
    <source>
        <dbReference type="ARBA" id="ARBA00023034"/>
    </source>
</evidence>
<evidence type="ECO:0000256" key="5">
    <source>
        <dbReference type="ARBA" id="ARBA00008535"/>
    </source>
</evidence>
<reference evidence="18" key="1">
    <citation type="submission" date="2025-08" db="UniProtKB">
        <authorList>
            <consortium name="Ensembl"/>
        </authorList>
    </citation>
    <scope>IDENTIFICATION</scope>
</reference>
<dbReference type="PROSITE" id="PS51720">
    <property type="entry name" value="G_AIG1"/>
    <property type="match status" value="2"/>
</dbReference>
<keyword evidence="8" id="KW-0547">Nucleotide-binding</keyword>
<dbReference type="FunFam" id="3.40.50.300:FF:000536">
    <property type="entry name" value="GTPase IMAP family member 8"/>
    <property type="match status" value="1"/>
</dbReference>
<organism evidence="18 19">
    <name type="scientific">Xiphophorus couchianus</name>
    <name type="common">Monterrey platyfish</name>
    <dbReference type="NCBI Taxonomy" id="32473"/>
    <lineage>
        <taxon>Eukaryota</taxon>
        <taxon>Metazoa</taxon>
        <taxon>Chordata</taxon>
        <taxon>Craniata</taxon>
        <taxon>Vertebrata</taxon>
        <taxon>Euteleostomi</taxon>
        <taxon>Actinopterygii</taxon>
        <taxon>Neopterygii</taxon>
        <taxon>Teleostei</taxon>
        <taxon>Neoteleostei</taxon>
        <taxon>Acanthomorphata</taxon>
        <taxon>Ovalentaria</taxon>
        <taxon>Atherinomorphae</taxon>
        <taxon>Cyprinodontiformes</taxon>
        <taxon>Poeciliidae</taxon>
        <taxon>Poeciliinae</taxon>
        <taxon>Xiphophorus</taxon>
    </lineage>
</organism>
<dbReference type="GeneTree" id="ENSGT01120000271858"/>
<feature type="region of interest" description="Disordered" evidence="16">
    <location>
        <begin position="228"/>
        <end position="260"/>
    </location>
</feature>
<dbReference type="GO" id="GO:0005794">
    <property type="term" value="C:Golgi apparatus"/>
    <property type="evidence" value="ECO:0007669"/>
    <property type="project" value="UniProtKB-SubCell"/>
</dbReference>
<evidence type="ECO:0000256" key="7">
    <source>
        <dbReference type="ARBA" id="ARBA00022737"/>
    </source>
</evidence>
<dbReference type="CDD" id="cd01852">
    <property type="entry name" value="AIG1"/>
    <property type="match status" value="2"/>
</dbReference>
<evidence type="ECO:0000256" key="2">
    <source>
        <dbReference type="ARBA" id="ARBA00004240"/>
    </source>
</evidence>
<evidence type="ECO:0000256" key="13">
    <source>
        <dbReference type="ARBA" id="ARBA00056809"/>
    </source>
</evidence>
<accession>A0A3B5MA10</accession>
<comment type="subcellular location">
    <subcellularLocation>
        <location evidence="3">Cytoplasm</location>
        <location evidence="3">Cytosol</location>
    </subcellularLocation>
    <subcellularLocation>
        <location evidence="2">Endoplasmic reticulum</location>
    </subcellularLocation>
    <subcellularLocation>
        <location evidence="4">Golgi apparatus</location>
    </subcellularLocation>
    <subcellularLocation>
        <location evidence="1">Mitochondrion</location>
    </subcellularLocation>
</comment>
<feature type="compositionally biased region" description="Low complexity" evidence="16">
    <location>
        <begin position="231"/>
        <end position="260"/>
    </location>
</feature>
<dbReference type="GO" id="GO:0005525">
    <property type="term" value="F:GTP binding"/>
    <property type="evidence" value="ECO:0007669"/>
    <property type="project" value="UniProtKB-KW"/>
</dbReference>
<evidence type="ECO:0000256" key="16">
    <source>
        <dbReference type="SAM" id="MobiDB-lite"/>
    </source>
</evidence>
<name>A0A3B5MA10_9TELE</name>
<keyword evidence="10" id="KW-0333">Golgi apparatus</keyword>
<feature type="domain" description="AIG1-type G" evidence="17">
    <location>
        <begin position="23"/>
        <end position="226"/>
    </location>
</feature>
<proteinExistence type="inferred from homology"/>
<keyword evidence="11" id="KW-0496">Mitochondrion</keyword>
<evidence type="ECO:0000256" key="14">
    <source>
        <dbReference type="ARBA" id="ARBA00073539"/>
    </source>
</evidence>
<dbReference type="InterPro" id="IPR045058">
    <property type="entry name" value="GIMA/IAN/Toc"/>
</dbReference>
<dbReference type="GO" id="GO:0005829">
    <property type="term" value="C:cytosol"/>
    <property type="evidence" value="ECO:0007669"/>
    <property type="project" value="UniProtKB-SubCell"/>
</dbReference>
<evidence type="ECO:0000256" key="11">
    <source>
        <dbReference type="ARBA" id="ARBA00023128"/>
    </source>
</evidence>
<dbReference type="Proteomes" id="UP000261380">
    <property type="component" value="Unplaced"/>
</dbReference>
<evidence type="ECO:0000313" key="19">
    <source>
        <dbReference type="Proteomes" id="UP000261380"/>
    </source>
</evidence>
<comment type="function">
    <text evidence="13">Exerts an anti-apoptotic effect in the immune system and is involved in responses to infections.</text>
</comment>
<dbReference type="Gene3D" id="3.40.50.300">
    <property type="entry name" value="P-loop containing nucleotide triphosphate hydrolases"/>
    <property type="match status" value="3"/>
</dbReference>
<evidence type="ECO:0000256" key="8">
    <source>
        <dbReference type="ARBA" id="ARBA00022741"/>
    </source>
</evidence>
<dbReference type="SUPFAM" id="SSF52540">
    <property type="entry name" value="P-loop containing nucleoside triphosphate hydrolases"/>
    <property type="match status" value="2"/>
</dbReference>
<reference evidence="18" key="2">
    <citation type="submission" date="2025-09" db="UniProtKB">
        <authorList>
            <consortium name="Ensembl"/>
        </authorList>
    </citation>
    <scope>IDENTIFICATION</scope>
</reference>
<dbReference type="PANTHER" id="PTHR10903:SF188">
    <property type="entry name" value="GTPASE IMAP FAMILY MEMBER 2-LIKE-RELATED"/>
    <property type="match status" value="1"/>
</dbReference>
<keyword evidence="9" id="KW-0256">Endoplasmic reticulum</keyword>
<dbReference type="GO" id="GO:0005739">
    <property type="term" value="C:mitochondrion"/>
    <property type="evidence" value="ECO:0007669"/>
    <property type="project" value="UniProtKB-SubCell"/>
</dbReference>
<evidence type="ECO:0000256" key="15">
    <source>
        <dbReference type="ARBA" id="ARBA00077278"/>
    </source>
</evidence>
<dbReference type="PANTHER" id="PTHR10903">
    <property type="entry name" value="GTPASE, IMAP FAMILY MEMBER-RELATED"/>
    <property type="match status" value="1"/>
</dbReference>
<dbReference type="InterPro" id="IPR027417">
    <property type="entry name" value="P-loop_NTPase"/>
</dbReference>
<evidence type="ECO:0000256" key="4">
    <source>
        <dbReference type="ARBA" id="ARBA00004555"/>
    </source>
</evidence>